<protein>
    <submittedName>
        <fullName evidence="2">Hemerythrin HHE cation binding domain protein</fullName>
    </submittedName>
</protein>
<name>A0A2U3K7E8_9BACT</name>
<feature type="domain" description="Hemerythrin-like" evidence="1">
    <location>
        <begin position="10"/>
        <end position="124"/>
    </location>
</feature>
<dbReference type="OrthoDB" id="9793254at2"/>
<dbReference type="Proteomes" id="UP000238701">
    <property type="component" value="Unassembled WGS sequence"/>
</dbReference>
<proteinExistence type="predicted"/>
<evidence type="ECO:0000313" key="2">
    <source>
        <dbReference type="EMBL" id="SPF35591.1"/>
    </source>
</evidence>
<reference evidence="3" key="1">
    <citation type="submission" date="2018-02" db="EMBL/GenBank/DDBJ databases">
        <authorList>
            <person name="Hausmann B."/>
        </authorList>
    </citation>
    <scope>NUCLEOTIDE SEQUENCE [LARGE SCALE GENOMIC DNA]</scope>
    <source>
        <strain evidence="3">Peat soil MAG SbA1</strain>
    </source>
</reference>
<organism evidence="2 3">
    <name type="scientific">Candidatus Sulfotelmatobacter kueseliae</name>
    <dbReference type="NCBI Taxonomy" id="2042962"/>
    <lineage>
        <taxon>Bacteria</taxon>
        <taxon>Pseudomonadati</taxon>
        <taxon>Acidobacteriota</taxon>
        <taxon>Terriglobia</taxon>
        <taxon>Terriglobales</taxon>
        <taxon>Candidatus Korobacteraceae</taxon>
        <taxon>Candidatus Sulfotelmatobacter</taxon>
    </lineage>
</organism>
<accession>A0A2U3K7E8</accession>
<evidence type="ECO:0000313" key="3">
    <source>
        <dbReference type="Proteomes" id="UP000238701"/>
    </source>
</evidence>
<dbReference type="AlphaFoldDB" id="A0A2U3K7E8"/>
<dbReference type="Gene3D" id="1.20.120.520">
    <property type="entry name" value="nmb1532 protein domain like"/>
    <property type="match status" value="1"/>
</dbReference>
<evidence type="ECO:0000259" key="1">
    <source>
        <dbReference type="Pfam" id="PF01814"/>
    </source>
</evidence>
<gene>
    <name evidence="2" type="ORF">SBA1_1400009</name>
</gene>
<dbReference type="Pfam" id="PF01814">
    <property type="entry name" value="Hemerythrin"/>
    <property type="match status" value="1"/>
</dbReference>
<dbReference type="PANTHER" id="PTHR35585">
    <property type="entry name" value="HHE DOMAIN PROTEIN (AFU_ORTHOLOGUE AFUA_4G00730)"/>
    <property type="match status" value="1"/>
</dbReference>
<sequence length="164" mass="18695">MLRDKNLIPLSRQHQHALALCVRIERASPVCEADLAAWQKEVAEHFRGEIRIHFSSEERVVFPAARRFDALVSLVEELQAEHDWLRDRFAEAEIHRLSANDLSAFAQGLSGHIRKEERRLFERLQELMTPEELAALGKNLAAALKDAAQTCVLPTETARLRPGR</sequence>
<dbReference type="PANTHER" id="PTHR35585:SF1">
    <property type="entry name" value="HHE DOMAIN PROTEIN (AFU_ORTHOLOGUE AFUA_4G00730)"/>
    <property type="match status" value="1"/>
</dbReference>
<dbReference type="InterPro" id="IPR012312">
    <property type="entry name" value="Hemerythrin-like"/>
</dbReference>
<dbReference type="EMBL" id="OMOD01000047">
    <property type="protein sequence ID" value="SPF35591.1"/>
    <property type="molecule type" value="Genomic_DNA"/>
</dbReference>